<dbReference type="AlphaFoldDB" id="A0A239JDP6"/>
<organism evidence="1 2">
    <name type="scientific">Tropicimonas sediminicola</name>
    <dbReference type="NCBI Taxonomy" id="1031541"/>
    <lineage>
        <taxon>Bacteria</taxon>
        <taxon>Pseudomonadati</taxon>
        <taxon>Pseudomonadota</taxon>
        <taxon>Alphaproteobacteria</taxon>
        <taxon>Rhodobacterales</taxon>
        <taxon>Roseobacteraceae</taxon>
        <taxon>Tropicimonas</taxon>
    </lineage>
</organism>
<proteinExistence type="predicted"/>
<name>A0A239JDP6_9RHOB</name>
<protein>
    <recommendedName>
        <fullName evidence="3">Beta-barrel porin 2</fullName>
    </recommendedName>
</protein>
<evidence type="ECO:0008006" key="3">
    <source>
        <dbReference type="Google" id="ProtNLM"/>
    </source>
</evidence>
<keyword evidence="2" id="KW-1185">Reference proteome</keyword>
<sequence length="468" mass="51355">MRGGWVSRMSAVTWSTRVVVVGTVSMFAAVASSQQARELGEELFFDLSTGFLANDNYERLETPSGDTYLWVSDVTLGYSSETDVSSFDASIGGRLQLGEFGEDPDENGGFINPFLSLAYGRDGVASDFTTSLLLRETDNGLDITEIENSTDLIIDQGTRRDLKFAAGLSLGKDAPVSFEGDLAYAERRFLDSDDPDLTDQDTVAVSAELGFALTRTARLLVTGAYKDRDDIDDIKNDETNSSFGIGLLAEIDPTLTFRGTLSHSINETTRTRDGERVTDTEERPTIDLALFQDRNNGTNRVSLSSELDGGGYRTTLSAGREMELRDGLLDFSLGVTRTESGHTNPVGSLEWTRQNRDSVFSLSFNNGVQTDDDDNEVLFSRLSATFLQEVTAVSGFRVSVGTSASEGLDDDTDDRRYASAGLSYFHDLDRDWSFVAGYIHEYSVDGGDDTMTSNQIFATIDRRFSLRP</sequence>
<evidence type="ECO:0000313" key="1">
    <source>
        <dbReference type="EMBL" id="SNT04166.1"/>
    </source>
</evidence>
<evidence type="ECO:0000313" key="2">
    <source>
        <dbReference type="Proteomes" id="UP000198426"/>
    </source>
</evidence>
<dbReference type="Proteomes" id="UP000198426">
    <property type="component" value="Unassembled WGS sequence"/>
</dbReference>
<reference evidence="1 2" key="1">
    <citation type="submission" date="2017-06" db="EMBL/GenBank/DDBJ databases">
        <authorList>
            <person name="Kim H.J."/>
            <person name="Triplett B.A."/>
        </authorList>
    </citation>
    <scope>NUCLEOTIDE SEQUENCE [LARGE SCALE GENOMIC DNA]</scope>
    <source>
        <strain evidence="1 2">DSM 29339</strain>
    </source>
</reference>
<gene>
    <name evidence="1" type="ORF">SAMN05421757_105235</name>
</gene>
<dbReference type="EMBL" id="FZOY01000005">
    <property type="protein sequence ID" value="SNT04166.1"/>
    <property type="molecule type" value="Genomic_DNA"/>
</dbReference>
<dbReference type="SUPFAM" id="SSF56935">
    <property type="entry name" value="Porins"/>
    <property type="match status" value="1"/>
</dbReference>
<accession>A0A239JDP6</accession>